<evidence type="ECO:0000313" key="1">
    <source>
        <dbReference type="EMBL" id="AEW20595.1"/>
    </source>
</evidence>
<dbReference type="STRING" id="203275.BFO_2084"/>
<dbReference type="Proteomes" id="UP000005436">
    <property type="component" value="Chromosome"/>
</dbReference>
<name>G8UHV8_TANFA</name>
<protein>
    <submittedName>
        <fullName evidence="1">Uncharacterized protein</fullName>
    </submittedName>
</protein>
<sequence>MILLVKRKLFKNGCPFQYRKRLPFLRKNDSCCPIKETSLL</sequence>
<dbReference type="KEGG" id="tfo:BFO_2084"/>
<proteinExistence type="predicted"/>
<dbReference type="AlphaFoldDB" id="G8UHV8"/>
<organism evidence="1 2">
    <name type="scientific">Tannerella forsythia (strain ATCC 43037 / JCM 10827 / CCUG 21028 A / KCTC 5666 / FDC 338)</name>
    <name type="common">Bacteroides forsythus</name>
    <dbReference type="NCBI Taxonomy" id="203275"/>
    <lineage>
        <taxon>Bacteria</taxon>
        <taxon>Pseudomonadati</taxon>
        <taxon>Bacteroidota</taxon>
        <taxon>Bacteroidia</taxon>
        <taxon>Bacteroidales</taxon>
        <taxon>Tannerellaceae</taxon>
        <taxon>Tannerella</taxon>
    </lineage>
</organism>
<dbReference type="EMBL" id="CP003191">
    <property type="protein sequence ID" value="AEW20595.1"/>
    <property type="molecule type" value="Genomic_DNA"/>
</dbReference>
<dbReference type="HOGENOM" id="CLU_3297757_0_0_10"/>
<accession>G8UHV8</accession>
<reference evidence="2" key="1">
    <citation type="submission" date="2011-12" db="EMBL/GenBank/DDBJ databases">
        <title>Complete sequence of Tannerella forsythia ATCC 43037.</title>
        <authorList>
            <person name="Dewhirst F."/>
            <person name="Tanner A."/>
            <person name="Izard J."/>
            <person name="Brinkac L."/>
            <person name="Durkin A.S."/>
            <person name="Hostetler J."/>
            <person name="Shetty J."/>
            <person name="Torralba M."/>
            <person name="Gill S."/>
            <person name="Nelson K."/>
        </authorList>
    </citation>
    <scope>NUCLEOTIDE SEQUENCE [LARGE SCALE GENOMIC DNA]</scope>
    <source>
        <strain evidence="2">ATCC 43037 / JCM 10827 / CCUG 33226 / KCTC 5666 / FDC 338</strain>
    </source>
</reference>
<evidence type="ECO:0000313" key="2">
    <source>
        <dbReference type="Proteomes" id="UP000005436"/>
    </source>
</evidence>
<keyword evidence="2" id="KW-1185">Reference proteome</keyword>
<gene>
    <name evidence="1" type="ordered locus">BFO_2084</name>
</gene>